<protein>
    <recommendedName>
        <fullName evidence="3">DUF4939 domain-containing protein</fullName>
    </recommendedName>
</protein>
<evidence type="ECO:0000313" key="1">
    <source>
        <dbReference type="EMBL" id="KAG7520683.1"/>
    </source>
</evidence>
<dbReference type="EMBL" id="JAGKHQ010000003">
    <property type="protein sequence ID" value="KAG7520683.1"/>
    <property type="molecule type" value="Genomic_DNA"/>
</dbReference>
<dbReference type="AlphaFoldDB" id="A0AAV6SSS0"/>
<sequence>MNVNLWIIKIHITLRADPEPRVGTPERYEGDRETCGPFLTNCSLLFALQPCTFATEPAPAKVAFVINHLTGRARPWNS</sequence>
<dbReference type="Proteomes" id="UP000693946">
    <property type="component" value="Linkage Group LG11"/>
</dbReference>
<organism evidence="1 2">
    <name type="scientific">Solea senegalensis</name>
    <name type="common">Senegalese sole</name>
    <dbReference type="NCBI Taxonomy" id="28829"/>
    <lineage>
        <taxon>Eukaryota</taxon>
        <taxon>Metazoa</taxon>
        <taxon>Chordata</taxon>
        <taxon>Craniata</taxon>
        <taxon>Vertebrata</taxon>
        <taxon>Euteleostomi</taxon>
        <taxon>Actinopterygii</taxon>
        <taxon>Neopterygii</taxon>
        <taxon>Teleostei</taxon>
        <taxon>Neoteleostei</taxon>
        <taxon>Acanthomorphata</taxon>
        <taxon>Carangaria</taxon>
        <taxon>Pleuronectiformes</taxon>
        <taxon>Pleuronectoidei</taxon>
        <taxon>Soleidae</taxon>
        <taxon>Solea</taxon>
    </lineage>
</organism>
<comment type="caution">
    <text evidence="1">The sequence shown here is derived from an EMBL/GenBank/DDBJ whole genome shotgun (WGS) entry which is preliminary data.</text>
</comment>
<gene>
    <name evidence="1" type="ORF">JOB18_034368</name>
</gene>
<evidence type="ECO:0008006" key="3">
    <source>
        <dbReference type="Google" id="ProtNLM"/>
    </source>
</evidence>
<reference evidence="1 2" key="1">
    <citation type="journal article" date="2021" name="Sci. Rep.">
        <title>Chromosome anchoring in Senegalese sole (Solea senegalensis) reveals sex-associated markers and genome rearrangements in flatfish.</title>
        <authorList>
            <person name="Guerrero-Cozar I."/>
            <person name="Gomez-Garrido J."/>
            <person name="Berbel C."/>
            <person name="Martinez-Blanch J.F."/>
            <person name="Alioto T."/>
            <person name="Claros M.G."/>
            <person name="Gagnaire P.A."/>
            <person name="Manchado M."/>
        </authorList>
    </citation>
    <scope>NUCLEOTIDE SEQUENCE [LARGE SCALE GENOMIC DNA]</scope>
    <source>
        <strain evidence="1">Sse05_10M</strain>
    </source>
</reference>
<accession>A0AAV6SSS0</accession>
<keyword evidence="2" id="KW-1185">Reference proteome</keyword>
<proteinExistence type="predicted"/>
<evidence type="ECO:0000313" key="2">
    <source>
        <dbReference type="Proteomes" id="UP000693946"/>
    </source>
</evidence>
<name>A0AAV6SSS0_SOLSE</name>